<accession>A0A2W0D1E7</accession>
<evidence type="ECO:0000313" key="1">
    <source>
        <dbReference type="EMBL" id="PYY29761.1"/>
    </source>
</evidence>
<dbReference type="EMBL" id="PRLG01000015">
    <property type="protein sequence ID" value="PYY29761.1"/>
    <property type="molecule type" value="Genomic_DNA"/>
</dbReference>
<gene>
    <name evidence="1" type="ORF">PIL02S_01961</name>
</gene>
<protein>
    <submittedName>
        <fullName evidence="1">Uncharacterized protein</fullName>
    </submittedName>
</protein>
<proteinExistence type="predicted"/>
<name>A0A2W0D1E7_9BACL</name>
<dbReference type="AlphaFoldDB" id="A0A2W0D1E7"/>
<sequence>MVSVTQRVSKVKQPRGGYIRPRDFEEIVLSDGIELHPEENLHASLVGLAVDYLTRYLSGSSAEEAFGMSLSGSFLVDEEDVARSLVQEIKDLDDQSIRNACKLVGYDVCVRAGTSVYKPVEEICADDETVSNIRTMVSRSLAFWEEFGPIVKDSFTFEFGYTEEVSTGDGDYLTEDTLWDLKVSKNGPTNKHTLQLLMYYILGLRSIHKEFQKVRRLGIYNPRLNIVYLLDVEKIAPEVVEAVTKDVLVAI</sequence>
<reference evidence="1 2" key="1">
    <citation type="submission" date="2018-01" db="EMBL/GenBank/DDBJ databases">
        <title>Genome sequence of the PGP bacterium Paenibacillus illinoisensis E3.</title>
        <authorList>
            <person name="Rolli E."/>
            <person name="Marasco R."/>
            <person name="Bessem C."/>
            <person name="Michoud G."/>
            <person name="Gaiarsa S."/>
            <person name="Borin S."/>
            <person name="Daffonchio D."/>
        </authorList>
    </citation>
    <scope>NUCLEOTIDE SEQUENCE [LARGE SCALE GENOMIC DNA]</scope>
    <source>
        <strain evidence="1 2">E3</strain>
    </source>
</reference>
<organism evidence="1 2">
    <name type="scientific">Paenibacillus illinoisensis</name>
    <dbReference type="NCBI Taxonomy" id="59845"/>
    <lineage>
        <taxon>Bacteria</taxon>
        <taxon>Bacillati</taxon>
        <taxon>Bacillota</taxon>
        <taxon>Bacilli</taxon>
        <taxon>Bacillales</taxon>
        <taxon>Paenibacillaceae</taxon>
        <taxon>Paenibacillus</taxon>
    </lineage>
</organism>
<dbReference type="OrthoDB" id="2296273at2"/>
<comment type="caution">
    <text evidence="1">The sequence shown here is derived from an EMBL/GenBank/DDBJ whole genome shotgun (WGS) entry which is preliminary data.</text>
</comment>
<dbReference type="Proteomes" id="UP000247459">
    <property type="component" value="Unassembled WGS sequence"/>
</dbReference>
<evidence type="ECO:0000313" key="2">
    <source>
        <dbReference type="Proteomes" id="UP000247459"/>
    </source>
</evidence>